<keyword evidence="11" id="KW-0808">Transferase</keyword>
<dbReference type="Gene3D" id="3.30.70.3170">
    <property type="match status" value="1"/>
</dbReference>
<dbReference type="GO" id="GO:0016126">
    <property type="term" value="P:sterol biosynthetic process"/>
    <property type="evidence" value="ECO:0007669"/>
    <property type="project" value="UniProtKB-KW"/>
</dbReference>
<dbReference type="Gene3D" id="1.20.1440.340">
    <property type="match status" value="1"/>
</dbReference>
<gene>
    <name evidence="11" type="ORF">AAP_01939</name>
</gene>
<dbReference type="Pfam" id="PF10509">
    <property type="entry name" value="GalKase_gal_bdg"/>
    <property type="match status" value="1"/>
</dbReference>
<evidence type="ECO:0000256" key="8">
    <source>
        <dbReference type="ARBA" id="ARBA00023277"/>
    </source>
</evidence>
<dbReference type="InterPro" id="IPR019539">
    <property type="entry name" value="GalKase_N"/>
</dbReference>
<dbReference type="InterPro" id="IPR019741">
    <property type="entry name" value="Galactokinase_CS"/>
</dbReference>
<dbReference type="GO" id="GO:0004335">
    <property type="term" value="F:galactokinase activity"/>
    <property type="evidence" value="ECO:0007669"/>
    <property type="project" value="InterPro"/>
</dbReference>
<organism evidence="11 12">
    <name type="scientific">Ascosphaera apis ARSEF 7405</name>
    <dbReference type="NCBI Taxonomy" id="392613"/>
    <lineage>
        <taxon>Eukaryota</taxon>
        <taxon>Fungi</taxon>
        <taxon>Dikarya</taxon>
        <taxon>Ascomycota</taxon>
        <taxon>Pezizomycotina</taxon>
        <taxon>Eurotiomycetes</taxon>
        <taxon>Eurotiomycetidae</taxon>
        <taxon>Onygenales</taxon>
        <taxon>Ascosphaeraceae</taxon>
        <taxon>Ascosphaera</taxon>
    </lineage>
</organism>
<keyword evidence="2" id="KW-0547">Nucleotide-binding</keyword>
<evidence type="ECO:0000313" key="11">
    <source>
        <dbReference type="EMBL" id="KZZ94639.1"/>
    </source>
</evidence>
<sequence>MTTLQDPNELVPETQNIADVWATEGSSISHDTQARFKNLISTFKSTFNSLPTYVARSPGRVNIIGEHIDYSLYDVLPTALSVDVLVAIKCKPVTGTKNPTTTVKLANTNSRFEYREFDVPYDKEIEIDAASHDWSNYFNMDQAASIFSRRNYLLYTRFFPKFEVQHVPVPPSDLEFTFLVAQSFITSNKAETGPRHYNLRVAECTLATVVLARLNGLVLPQDTTSLKYSFRTFHQELMRKKGELEQPMEYQLDTIISLVQDQLTKEEGYTREEIAEILGIDVPALELQFLSSFPVEAERFKLRQRALHCFKEARRVLEFKACLTRRERLGVKDVEYLGQLLDQSQASCRDLYNCSCDEVNNICQIARGAGALGSRVTGAGWGGATVHMVPVAKIEAVKDALKKDYYAKRFPGITEEKLADAMIVSKPSNGSFLIYGKAITEA</sequence>
<dbReference type="InterPro" id="IPR006206">
    <property type="entry name" value="Mevalonate/galactokinase"/>
</dbReference>
<dbReference type="PANTHER" id="PTHR10457:SF7">
    <property type="entry name" value="GALACTOKINASE-RELATED"/>
    <property type="match status" value="1"/>
</dbReference>
<dbReference type="GO" id="GO:0005829">
    <property type="term" value="C:cytosol"/>
    <property type="evidence" value="ECO:0007669"/>
    <property type="project" value="TreeGrafter"/>
</dbReference>
<keyword evidence="4" id="KW-0756">Sterol biosynthesis</keyword>
<reference evidence="11 12" key="1">
    <citation type="journal article" date="2016" name="Genome Biol. Evol.">
        <title>Divergent and convergent evolution of fungal pathogenicity.</title>
        <authorList>
            <person name="Shang Y."/>
            <person name="Xiao G."/>
            <person name="Zheng P."/>
            <person name="Cen K."/>
            <person name="Zhan S."/>
            <person name="Wang C."/>
        </authorList>
    </citation>
    <scope>NUCLEOTIDE SEQUENCE [LARGE SCALE GENOMIC DNA]</scope>
    <source>
        <strain evidence="11 12">ARSEF 7405</strain>
    </source>
</reference>
<accession>A0A168B133</accession>
<evidence type="ECO:0000256" key="5">
    <source>
        <dbReference type="ARBA" id="ARBA00023144"/>
    </source>
</evidence>
<comment type="similarity">
    <text evidence="1">Belongs to the GHMP kinase family. GalK subfamily.</text>
</comment>
<dbReference type="VEuPathDB" id="FungiDB:AAP_01939"/>
<dbReference type="PROSITE" id="PS00106">
    <property type="entry name" value="GALACTOKINASE"/>
    <property type="match status" value="1"/>
</dbReference>
<dbReference type="PIRSF" id="PIRSF000530">
    <property type="entry name" value="Galactokinase"/>
    <property type="match status" value="1"/>
</dbReference>
<dbReference type="PRINTS" id="PR00959">
    <property type="entry name" value="MEVGALKINASE"/>
</dbReference>
<evidence type="ECO:0000256" key="2">
    <source>
        <dbReference type="ARBA" id="ARBA00022741"/>
    </source>
</evidence>
<keyword evidence="6" id="KW-1207">Sterol metabolism</keyword>
<dbReference type="SUPFAM" id="SSF55060">
    <property type="entry name" value="GHMP Kinase, C-terminal domain"/>
    <property type="match status" value="1"/>
</dbReference>
<keyword evidence="7" id="KW-0443">Lipid metabolism</keyword>
<evidence type="ECO:0000313" key="12">
    <source>
        <dbReference type="Proteomes" id="UP000242877"/>
    </source>
</evidence>
<dbReference type="OrthoDB" id="4204476at2759"/>
<dbReference type="EMBL" id="AZGZ01000006">
    <property type="protein sequence ID" value="KZZ94639.1"/>
    <property type="molecule type" value="Genomic_DNA"/>
</dbReference>
<dbReference type="InterPro" id="IPR014721">
    <property type="entry name" value="Ribsml_uS5_D2-typ_fold_subgr"/>
</dbReference>
<keyword evidence="7" id="KW-0753">Steroid metabolism</keyword>
<dbReference type="GO" id="GO:0006012">
    <property type="term" value="P:galactose metabolic process"/>
    <property type="evidence" value="ECO:0007669"/>
    <property type="project" value="UniProtKB-KW"/>
</dbReference>
<keyword evidence="8" id="KW-0119">Carbohydrate metabolism</keyword>
<evidence type="ECO:0000259" key="10">
    <source>
        <dbReference type="Pfam" id="PF10509"/>
    </source>
</evidence>
<feature type="domain" description="GHMP kinase C-terminal" evidence="9">
    <location>
        <begin position="332"/>
        <end position="406"/>
    </location>
</feature>
<keyword evidence="4" id="KW-0752">Steroid biosynthesis</keyword>
<evidence type="ECO:0000256" key="4">
    <source>
        <dbReference type="ARBA" id="ARBA00023011"/>
    </source>
</evidence>
<dbReference type="SUPFAM" id="SSF54211">
    <property type="entry name" value="Ribosomal protein S5 domain 2-like"/>
    <property type="match status" value="1"/>
</dbReference>
<keyword evidence="4" id="KW-0444">Lipid biosynthesis</keyword>
<dbReference type="PRINTS" id="PR00473">
    <property type="entry name" value="GALCTOKINASE"/>
</dbReference>
<evidence type="ECO:0000256" key="7">
    <source>
        <dbReference type="ARBA" id="ARBA00023221"/>
    </source>
</evidence>
<name>A0A168B133_9EURO</name>
<dbReference type="Proteomes" id="UP000242877">
    <property type="component" value="Unassembled WGS sequence"/>
</dbReference>
<dbReference type="InterPro" id="IPR020568">
    <property type="entry name" value="Ribosomal_Su5_D2-typ_SF"/>
</dbReference>
<dbReference type="Gene3D" id="3.30.230.10">
    <property type="match status" value="2"/>
</dbReference>
<proteinExistence type="inferred from homology"/>
<protein>
    <submittedName>
        <fullName evidence="11">Galactokinase</fullName>
    </submittedName>
</protein>
<dbReference type="PANTHER" id="PTHR10457">
    <property type="entry name" value="MEVALONATE KINASE/GALACTOKINASE"/>
    <property type="match status" value="1"/>
</dbReference>
<evidence type="ECO:0000256" key="3">
    <source>
        <dbReference type="ARBA" id="ARBA00022840"/>
    </source>
</evidence>
<dbReference type="InterPro" id="IPR036554">
    <property type="entry name" value="GHMP_kinase_C_sf"/>
</dbReference>
<dbReference type="FunFam" id="1.20.1440.340:FF:000003">
    <property type="entry name" value="GAL1p Galactokinase"/>
    <property type="match status" value="1"/>
</dbReference>
<dbReference type="GO" id="GO:0005524">
    <property type="term" value="F:ATP binding"/>
    <property type="evidence" value="ECO:0007669"/>
    <property type="project" value="UniProtKB-KW"/>
</dbReference>
<dbReference type="Pfam" id="PF08544">
    <property type="entry name" value="GHMP_kinases_C"/>
    <property type="match status" value="1"/>
</dbReference>
<keyword evidence="12" id="KW-1185">Reference proteome</keyword>
<keyword evidence="11" id="KW-0418">Kinase</keyword>
<keyword evidence="5" id="KW-0299">Galactose metabolism</keyword>
<evidence type="ECO:0000256" key="6">
    <source>
        <dbReference type="ARBA" id="ARBA00023166"/>
    </source>
</evidence>
<dbReference type="InterPro" id="IPR013750">
    <property type="entry name" value="GHMP_kinase_C_dom"/>
</dbReference>
<dbReference type="FunFam" id="3.30.70.3170:FF:000002">
    <property type="entry name" value="Galactokinase"/>
    <property type="match status" value="1"/>
</dbReference>
<keyword evidence="3" id="KW-0067">ATP-binding</keyword>
<evidence type="ECO:0000256" key="1">
    <source>
        <dbReference type="ARBA" id="ARBA00006566"/>
    </source>
</evidence>
<dbReference type="AlphaFoldDB" id="A0A168B133"/>
<dbReference type="InterPro" id="IPR000705">
    <property type="entry name" value="Galactokinase"/>
</dbReference>
<comment type="caution">
    <text evidence="11">The sequence shown here is derived from an EMBL/GenBank/DDBJ whole genome shotgun (WGS) entry which is preliminary data.</text>
</comment>
<evidence type="ECO:0000259" key="9">
    <source>
        <dbReference type="Pfam" id="PF08544"/>
    </source>
</evidence>
<feature type="domain" description="Galactokinase N-terminal" evidence="10">
    <location>
        <begin position="42"/>
        <end position="89"/>
    </location>
</feature>